<dbReference type="Pfam" id="PF18701">
    <property type="entry name" value="DUF5641"/>
    <property type="match status" value="1"/>
</dbReference>
<feature type="domain" description="DUF5641" evidence="3">
    <location>
        <begin position="120"/>
        <end position="181"/>
    </location>
</feature>
<keyword evidence="5" id="KW-1185">Reference proteome</keyword>
<dbReference type="Proteomes" id="UP001054837">
    <property type="component" value="Unassembled WGS sequence"/>
</dbReference>
<reference evidence="4 5" key="1">
    <citation type="submission" date="2021-06" db="EMBL/GenBank/DDBJ databases">
        <title>Caerostris darwini draft genome.</title>
        <authorList>
            <person name="Kono N."/>
            <person name="Arakawa K."/>
        </authorList>
    </citation>
    <scope>NUCLEOTIDE SEQUENCE [LARGE SCALE GENOMIC DNA]</scope>
</reference>
<dbReference type="InterPro" id="IPR040676">
    <property type="entry name" value="DUF5641"/>
</dbReference>
<keyword evidence="2" id="KW-0732">Signal</keyword>
<feature type="region of interest" description="Disordered" evidence="1">
    <location>
        <begin position="69"/>
        <end position="113"/>
    </location>
</feature>
<accession>A0AAV4SUS8</accession>
<feature type="compositionally biased region" description="Acidic residues" evidence="1">
    <location>
        <begin position="77"/>
        <end position="88"/>
    </location>
</feature>
<evidence type="ECO:0000256" key="2">
    <source>
        <dbReference type="SAM" id="SignalP"/>
    </source>
</evidence>
<organism evidence="4 5">
    <name type="scientific">Caerostris darwini</name>
    <dbReference type="NCBI Taxonomy" id="1538125"/>
    <lineage>
        <taxon>Eukaryota</taxon>
        <taxon>Metazoa</taxon>
        <taxon>Ecdysozoa</taxon>
        <taxon>Arthropoda</taxon>
        <taxon>Chelicerata</taxon>
        <taxon>Arachnida</taxon>
        <taxon>Araneae</taxon>
        <taxon>Araneomorphae</taxon>
        <taxon>Entelegynae</taxon>
        <taxon>Araneoidea</taxon>
        <taxon>Araneidae</taxon>
        <taxon>Caerostris</taxon>
    </lineage>
</organism>
<sequence length="252" mass="28974">MKSSIPLLLLSICWIASFGNCDISYRVIRKNHNNGKQNQEEEQCMDEMRKACGASECCRKLFQLDESHAKRNATEQVTEEEEDEDEMESGSSPSSDDYPGKKGKHLISEDDPEFGVVKQKRKAQGNRRVLLKISLHAHWGLQWLLGRVQEFYPGEKGIIRPEKLRTEKENILRSIQRLYPLELTPNYEQVVPETQKVSEVVTEYPELNTVSNETGPVSRSGREINQLKYKIYNLLNKILNFKTLISICISIS</sequence>
<name>A0AAV4SUS8_9ARAC</name>
<evidence type="ECO:0000313" key="4">
    <source>
        <dbReference type="EMBL" id="GIY38098.1"/>
    </source>
</evidence>
<dbReference type="AlphaFoldDB" id="A0AAV4SUS8"/>
<evidence type="ECO:0000256" key="1">
    <source>
        <dbReference type="SAM" id="MobiDB-lite"/>
    </source>
</evidence>
<gene>
    <name evidence="4" type="ORF">CDAR_588121</name>
</gene>
<feature type="chain" id="PRO_5043629763" description="DUF5641 domain-containing protein" evidence="2">
    <location>
        <begin position="22"/>
        <end position="252"/>
    </location>
</feature>
<evidence type="ECO:0000313" key="5">
    <source>
        <dbReference type="Proteomes" id="UP001054837"/>
    </source>
</evidence>
<feature type="signal peptide" evidence="2">
    <location>
        <begin position="1"/>
        <end position="21"/>
    </location>
</feature>
<protein>
    <recommendedName>
        <fullName evidence="3">DUF5641 domain-containing protein</fullName>
    </recommendedName>
</protein>
<evidence type="ECO:0000259" key="3">
    <source>
        <dbReference type="Pfam" id="PF18701"/>
    </source>
</evidence>
<proteinExistence type="predicted"/>
<dbReference type="EMBL" id="BPLQ01008537">
    <property type="protein sequence ID" value="GIY38098.1"/>
    <property type="molecule type" value="Genomic_DNA"/>
</dbReference>
<comment type="caution">
    <text evidence="4">The sequence shown here is derived from an EMBL/GenBank/DDBJ whole genome shotgun (WGS) entry which is preliminary data.</text>
</comment>